<feature type="transmembrane region" description="Helical" evidence="3">
    <location>
        <begin position="47"/>
        <end position="68"/>
    </location>
</feature>
<dbReference type="GO" id="GO:0022857">
    <property type="term" value="F:transmembrane transporter activity"/>
    <property type="evidence" value="ECO:0007669"/>
    <property type="project" value="InterPro"/>
</dbReference>
<proteinExistence type="inferred from homology"/>
<dbReference type="RefSeq" id="XP_033385758.1">
    <property type="nucleotide sequence ID" value="XM_033529908.1"/>
</dbReference>
<protein>
    <submittedName>
        <fullName evidence="5">MFS general substrate transporter</fullName>
    </submittedName>
</protein>
<evidence type="ECO:0000256" key="3">
    <source>
        <dbReference type="SAM" id="Phobius"/>
    </source>
</evidence>
<feature type="transmembrane region" description="Helical" evidence="3">
    <location>
        <begin position="277"/>
        <end position="298"/>
    </location>
</feature>
<organism evidence="5 6">
    <name type="scientific">Aaosphaeria arxii CBS 175.79</name>
    <dbReference type="NCBI Taxonomy" id="1450172"/>
    <lineage>
        <taxon>Eukaryota</taxon>
        <taxon>Fungi</taxon>
        <taxon>Dikarya</taxon>
        <taxon>Ascomycota</taxon>
        <taxon>Pezizomycotina</taxon>
        <taxon>Dothideomycetes</taxon>
        <taxon>Pleosporomycetidae</taxon>
        <taxon>Pleosporales</taxon>
        <taxon>Pleosporales incertae sedis</taxon>
        <taxon>Aaosphaeria</taxon>
    </lineage>
</organism>
<comment type="similarity">
    <text evidence="2">Belongs to the major facilitator superfamily. Monocarboxylate porter (TC 2.A.1.13) family.</text>
</comment>
<dbReference type="SUPFAM" id="SSF103473">
    <property type="entry name" value="MFS general substrate transporter"/>
    <property type="match status" value="1"/>
</dbReference>
<dbReference type="GeneID" id="54287305"/>
<comment type="subcellular location">
    <subcellularLocation>
        <location evidence="1">Membrane</location>
        <topology evidence="1">Multi-pass membrane protein</topology>
    </subcellularLocation>
</comment>
<reference evidence="5" key="1">
    <citation type="journal article" date="2020" name="Stud. Mycol.">
        <title>101 Dothideomycetes genomes: a test case for predicting lifestyles and emergence of pathogens.</title>
        <authorList>
            <person name="Haridas S."/>
            <person name="Albert R."/>
            <person name="Binder M."/>
            <person name="Bloem J."/>
            <person name="Labutti K."/>
            <person name="Salamov A."/>
            <person name="Andreopoulos B."/>
            <person name="Baker S."/>
            <person name="Barry K."/>
            <person name="Bills G."/>
            <person name="Bluhm B."/>
            <person name="Cannon C."/>
            <person name="Castanera R."/>
            <person name="Culley D."/>
            <person name="Daum C."/>
            <person name="Ezra D."/>
            <person name="Gonzalez J."/>
            <person name="Henrissat B."/>
            <person name="Kuo A."/>
            <person name="Liang C."/>
            <person name="Lipzen A."/>
            <person name="Lutzoni F."/>
            <person name="Magnuson J."/>
            <person name="Mondo S."/>
            <person name="Nolan M."/>
            <person name="Ohm R."/>
            <person name="Pangilinan J."/>
            <person name="Park H.-J."/>
            <person name="Ramirez L."/>
            <person name="Alfaro M."/>
            <person name="Sun H."/>
            <person name="Tritt A."/>
            <person name="Yoshinaga Y."/>
            <person name="Zwiers L.-H."/>
            <person name="Turgeon B."/>
            <person name="Goodwin S."/>
            <person name="Spatafora J."/>
            <person name="Crous P."/>
            <person name="Grigoriev I."/>
        </authorList>
    </citation>
    <scope>NUCLEOTIDE SEQUENCE</scope>
    <source>
        <strain evidence="5">CBS 175.79</strain>
    </source>
</reference>
<dbReference type="Gene3D" id="1.20.1250.20">
    <property type="entry name" value="MFS general substrate transporter like domains"/>
    <property type="match status" value="2"/>
</dbReference>
<keyword evidence="4" id="KW-0732">Signal</keyword>
<evidence type="ECO:0000256" key="2">
    <source>
        <dbReference type="ARBA" id="ARBA00006727"/>
    </source>
</evidence>
<feature type="signal peptide" evidence="4">
    <location>
        <begin position="1"/>
        <end position="18"/>
    </location>
</feature>
<evidence type="ECO:0000256" key="1">
    <source>
        <dbReference type="ARBA" id="ARBA00004141"/>
    </source>
</evidence>
<feature type="transmembrane region" description="Helical" evidence="3">
    <location>
        <begin position="105"/>
        <end position="125"/>
    </location>
</feature>
<evidence type="ECO:0000313" key="5">
    <source>
        <dbReference type="EMBL" id="KAF2017419.1"/>
    </source>
</evidence>
<keyword evidence="3" id="KW-0812">Transmembrane</keyword>
<evidence type="ECO:0000256" key="4">
    <source>
        <dbReference type="SAM" id="SignalP"/>
    </source>
</evidence>
<feature type="transmembrane region" description="Helical" evidence="3">
    <location>
        <begin position="209"/>
        <end position="226"/>
    </location>
</feature>
<dbReference type="OrthoDB" id="6499973at2759"/>
<keyword evidence="3" id="KW-1133">Transmembrane helix</keyword>
<dbReference type="Proteomes" id="UP000799778">
    <property type="component" value="Unassembled WGS sequence"/>
</dbReference>
<gene>
    <name evidence="5" type="ORF">BU24DRAFT_432151</name>
</gene>
<dbReference type="Pfam" id="PF07690">
    <property type="entry name" value="MFS_1"/>
    <property type="match status" value="1"/>
</dbReference>
<dbReference type="InterPro" id="IPR036259">
    <property type="entry name" value="MFS_trans_sf"/>
</dbReference>
<feature type="transmembrane region" description="Helical" evidence="3">
    <location>
        <begin position="137"/>
        <end position="157"/>
    </location>
</feature>
<sequence length="409" mass="44064">MLIATMIASFLTLGPVQAFGVFQAHLSSEDAVRDGLLRPQQIQEKSLIALIGSLANGGIVALFGIWFVPKLPWIGSNIKYVCLAGSLLMSFSMAIGMASTELWHLLLSEGLAFGVGSGIVANTLPSILPEYFSTKSGLAQGFVAAAGGMGGVFYSKLGDVLLTQRTQTAFLMFSLVGLYLSIFSTLLAQPARNVSRRKTTMVDWSTLKNPSFCLFMVVNLLVPLTLRTPTSFGPIFGKSMGLSPSKAASIHAWMSLVGIPTRLVVGTMADKAGHQNTCLLMTALCAATVLVIWLPAALTGNQTMWTVFMMGWGLINGTFLQLINSVGQRLFGPELYYSYNGTFTSLRGLGFVMGGPLAGALLRHKTERMEPRQFLPVIVCTGLAMLASTVSLVYVRILDAKKQGWKWAR</sequence>
<name>A0A6A5XWT8_9PLEO</name>
<dbReference type="GO" id="GO:0016020">
    <property type="term" value="C:membrane"/>
    <property type="evidence" value="ECO:0007669"/>
    <property type="project" value="UniProtKB-SubCell"/>
</dbReference>
<dbReference type="AlphaFoldDB" id="A0A6A5XWT8"/>
<dbReference type="InterPro" id="IPR050327">
    <property type="entry name" value="Proton-linked_MCT"/>
</dbReference>
<feature type="transmembrane region" description="Helical" evidence="3">
    <location>
        <begin position="304"/>
        <end position="323"/>
    </location>
</feature>
<feature type="transmembrane region" description="Helical" evidence="3">
    <location>
        <begin position="169"/>
        <end position="188"/>
    </location>
</feature>
<feature type="transmembrane region" description="Helical" evidence="3">
    <location>
        <begin position="344"/>
        <end position="362"/>
    </location>
</feature>
<evidence type="ECO:0000313" key="6">
    <source>
        <dbReference type="Proteomes" id="UP000799778"/>
    </source>
</evidence>
<dbReference type="InterPro" id="IPR011701">
    <property type="entry name" value="MFS"/>
</dbReference>
<feature type="transmembrane region" description="Helical" evidence="3">
    <location>
        <begin position="374"/>
        <end position="395"/>
    </location>
</feature>
<feature type="chain" id="PRO_5025502365" evidence="4">
    <location>
        <begin position="19"/>
        <end position="409"/>
    </location>
</feature>
<keyword evidence="6" id="KW-1185">Reference proteome</keyword>
<feature type="transmembrane region" description="Helical" evidence="3">
    <location>
        <begin position="80"/>
        <end position="99"/>
    </location>
</feature>
<dbReference type="PANTHER" id="PTHR11360">
    <property type="entry name" value="MONOCARBOXYLATE TRANSPORTER"/>
    <property type="match status" value="1"/>
</dbReference>
<feature type="transmembrane region" description="Helical" evidence="3">
    <location>
        <begin position="246"/>
        <end position="265"/>
    </location>
</feature>
<dbReference type="EMBL" id="ML978068">
    <property type="protein sequence ID" value="KAF2017419.1"/>
    <property type="molecule type" value="Genomic_DNA"/>
</dbReference>
<accession>A0A6A5XWT8</accession>
<dbReference type="PANTHER" id="PTHR11360:SF302">
    <property type="entry name" value="MAJOR FACILITATOR SUPERFAMILY (MFS) PROFILE DOMAIN-CONTAINING PROTEIN"/>
    <property type="match status" value="1"/>
</dbReference>
<keyword evidence="3" id="KW-0472">Membrane</keyword>